<dbReference type="Pfam" id="PF14602">
    <property type="entry name" value="Hexapep_2"/>
    <property type="match status" value="1"/>
</dbReference>
<comment type="caution">
    <text evidence="5">The sequence shown here is derived from an EMBL/GenBank/DDBJ whole genome shotgun (WGS) entry which is preliminary data.</text>
</comment>
<sequence>MTEKEKMLNGEMYNPQDEELRRDRYIARRIVKQLNELHEEHEIDRAEMLRELLVSTGKNIYVESNFRVDYGENIHVGDNFFANFDCTILDPAPVTIGDNCLLGPGVHIYTPLHPLDPTERSSGLEYALPVTIKNDVWIGGRAVINPGVTIGEGAVIASGAVVTKDVPPRTVVAGSPAREIKKT</sequence>
<evidence type="ECO:0000313" key="6">
    <source>
        <dbReference type="Proteomes" id="UP000240509"/>
    </source>
</evidence>
<dbReference type="GO" id="GO:0008374">
    <property type="term" value="F:O-acyltransferase activity"/>
    <property type="evidence" value="ECO:0007669"/>
    <property type="project" value="TreeGrafter"/>
</dbReference>
<dbReference type="Pfam" id="PF12464">
    <property type="entry name" value="Mac"/>
    <property type="match status" value="1"/>
</dbReference>
<dbReference type="EMBL" id="PZJJ01000009">
    <property type="protein sequence ID" value="PTL39176.1"/>
    <property type="molecule type" value="Genomic_DNA"/>
</dbReference>
<dbReference type="CDD" id="cd03357">
    <property type="entry name" value="LbH_MAT_GAT"/>
    <property type="match status" value="1"/>
</dbReference>
<dbReference type="AlphaFoldDB" id="A0A2T4U703"/>
<evidence type="ECO:0000259" key="4">
    <source>
        <dbReference type="SMART" id="SM01266"/>
    </source>
</evidence>
<keyword evidence="3" id="KW-0677">Repeat</keyword>
<reference evidence="5 6" key="1">
    <citation type="submission" date="2018-03" db="EMBL/GenBank/DDBJ databases">
        <title>Alkalicoccus saliphilus sp. nov., isolated from a mineral pool.</title>
        <authorList>
            <person name="Zhao B."/>
        </authorList>
    </citation>
    <scope>NUCLEOTIDE SEQUENCE [LARGE SCALE GENOMIC DNA]</scope>
    <source>
        <strain evidence="5 6">6AG</strain>
    </source>
</reference>
<dbReference type="InterPro" id="IPR051159">
    <property type="entry name" value="Hexapeptide_acetyltransf"/>
</dbReference>
<dbReference type="InterPro" id="IPR011004">
    <property type="entry name" value="Trimer_LpxA-like_sf"/>
</dbReference>
<dbReference type="GO" id="GO:0005829">
    <property type="term" value="C:cytosol"/>
    <property type="evidence" value="ECO:0007669"/>
    <property type="project" value="TreeGrafter"/>
</dbReference>
<dbReference type="SUPFAM" id="SSF51161">
    <property type="entry name" value="Trimeric LpxA-like enzymes"/>
    <property type="match status" value="1"/>
</dbReference>
<dbReference type="Proteomes" id="UP000240509">
    <property type="component" value="Unassembled WGS sequence"/>
</dbReference>
<accession>A0A2T4U703</accession>
<dbReference type="PANTHER" id="PTHR23416:SF23">
    <property type="entry name" value="ACETYLTRANSFERASE C18B11.09C-RELATED"/>
    <property type="match status" value="1"/>
</dbReference>
<comment type="similarity">
    <text evidence="1">Belongs to the transferase hexapeptide repeat family.</text>
</comment>
<dbReference type="Gene3D" id="2.160.10.10">
    <property type="entry name" value="Hexapeptide repeat proteins"/>
    <property type="match status" value="1"/>
</dbReference>
<dbReference type="GO" id="GO:0016407">
    <property type="term" value="F:acetyltransferase activity"/>
    <property type="evidence" value="ECO:0007669"/>
    <property type="project" value="InterPro"/>
</dbReference>
<name>A0A2T4U703_9BACI</name>
<gene>
    <name evidence="5" type="ORF">C6Y45_07210</name>
</gene>
<dbReference type="InterPro" id="IPR024688">
    <property type="entry name" value="Mac_dom"/>
</dbReference>
<evidence type="ECO:0000256" key="2">
    <source>
        <dbReference type="ARBA" id="ARBA00022679"/>
    </source>
</evidence>
<dbReference type="InterPro" id="IPR018357">
    <property type="entry name" value="Hexapep_transf_CS"/>
</dbReference>
<organism evidence="5 6">
    <name type="scientific">Alkalicoccus saliphilus</name>
    <dbReference type="NCBI Taxonomy" id="200989"/>
    <lineage>
        <taxon>Bacteria</taxon>
        <taxon>Bacillati</taxon>
        <taxon>Bacillota</taxon>
        <taxon>Bacilli</taxon>
        <taxon>Bacillales</taxon>
        <taxon>Bacillaceae</taxon>
        <taxon>Alkalicoccus</taxon>
    </lineage>
</organism>
<dbReference type="FunFam" id="2.160.10.10:FF:000008">
    <property type="entry name" value="Maltose O-acetyltransferase"/>
    <property type="match status" value="1"/>
</dbReference>
<dbReference type="Pfam" id="PF00132">
    <property type="entry name" value="Hexapep"/>
    <property type="match status" value="1"/>
</dbReference>
<dbReference type="SMART" id="SM01266">
    <property type="entry name" value="Mac"/>
    <property type="match status" value="1"/>
</dbReference>
<evidence type="ECO:0000256" key="1">
    <source>
        <dbReference type="ARBA" id="ARBA00007274"/>
    </source>
</evidence>
<dbReference type="PANTHER" id="PTHR23416">
    <property type="entry name" value="SIALIC ACID SYNTHASE-RELATED"/>
    <property type="match status" value="1"/>
</dbReference>
<dbReference type="InterPro" id="IPR001451">
    <property type="entry name" value="Hexapep"/>
</dbReference>
<dbReference type="PROSITE" id="PS00101">
    <property type="entry name" value="HEXAPEP_TRANSFERASES"/>
    <property type="match status" value="1"/>
</dbReference>
<keyword evidence="6" id="KW-1185">Reference proteome</keyword>
<protein>
    <submittedName>
        <fullName evidence="5">Acetyltransferase</fullName>
    </submittedName>
</protein>
<keyword evidence="2 5" id="KW-0808">Transferase</keyword>
<evidence type="ECO:0000313" key="5">
    <source>
        <dbReference type="EMBL" id="PTL39176.1"/>
    </source>
</evidence>
<proteinExistence type="inferred from homology"/>
<feature type="domain" description="Maltose/galactoside acetyltransferase" evidence="4">
    <location>
        <begin position="4"/>
        <end position="58"/>
    </location>
</feature>
<evidence type="ECO:0000256" key="3">
    <source>
        <dbReference type="ARBA" id="ARBA00022737"/>
    </source>
</evidence>